<dbReference type="EMBL" id="DXFC01000107">
    <property type="protein sequence ID" value="HIX61334.1"/>
    <property type="molecule type" value="Genomic_DNA"/>
</dbReference>
<evidence type="ECO:0008006" key="4">
    <source>
        <dbReference type="Google" id="ProtNLM"/>
    </source>
</evidence>
<dbReference type="Proteomes" id="UP000824248">
    <property type="component" value="Unassembled WGS sequence"/>
</dbReference>
<protein>
    <recommendedName>
        <fullName evidence="4">Lipoprotein</fullName>
    </recommendedName>
</protein>
<name>A0A9D1WLC0_9GAMM</name>
<proteinExistence type="predicted"/>
<sequence length="88" mass="9853">MLLRSALLPLGLALLAGCTTYTYEDGSQETLWGVPAEEETRRYEEDRQAEGVRYRIPGQVEPERNDPISDGDPIRDDDSITDDGVTPR</sequence>
<dbReference type="AlphaFoldDB" id="A0A9D1WLC0"/>
<dbReference type="PROSITE" id="PS51257">
    <property type="entry name" value="PROKAR_LIPOPROTEIN"/>
    <property type="match status" value="1"/>
</dbReference>
<feature type="compositionally biased region" description="Basic and acidic residues" evidence="1">
    <location>
        <begin position="38"/>
        <end position="53"/>
    </location>
</feature>
<reference evidence="2" key="1">
    <citation type="journal article" date="2021" name="PeerJ">
        <title>Extensive microbial diversity within the chicken gut microbiome revealed by metagenomics and culture.</title>
        <authorList>
            <person name="Gilroy R."/>
            <person name="Ravi A."/>
            <person name="Getino M."/>
            <person name="Pursley I."/>
            <person name="Horton D.L."/>
            <person name="Alikhan N.F."/>
            <person name="Baker D."/>
            <person name="Gharbi K."/>
            <person name="Hall N."/>
            <person name="Watson M."/>
            <person name="Adriaenssens E.M."/>
            <person name="Foster-Nyarko E."/>
            <person name="Jarju S."/>
            <person name="Secka A."/>
            <person name="Antonio M."/>
            <person name="Oren A."/>
            <person name="Chaudhuri R.R."/>
            <person name="La Ragione R."/>
            <person name="Hildebrand F."/>
            <person name="Pallen M.J."/>
        </authorList>
    </citation>
    <scope>NUCLEOTIDE SEQUENCE</scope>
    <source>
        <strain evidence="2">1193</strain>
    </source>
</reference>
<feature type="compositionally biased region" description="Basic and acidic residues" evidence="1">
    <location>
        <begin position="61"/>
        <end position="78"/>
    </location>
</feature>
<organism evidence="2 3">
    <name type="scientific">Candidatus Halomonas stercoripullorum</name>
    <dbReference type="NCBI Taxonomy" id="2838617"/>
    <lineage>
        <taxon>Bacteria</taxon>
        <taxon>Pseudomonadati</taxon>
        <taxon>Pseudomonadota</taxon>
        <taxon>Gammaproteobacteria</taxon>
        <taxon>Oceanospirillales</taxon>
        <taxon>Halomonadaceae</taxon>
        <taxon>Halomonas</taxon>
    </lineage>
</organism>
<evidence type="ECO:0000256" key="1">
    <source>
        <dbReference type="SAM" id="MobiDB-lite"/>
    </source>
</evidence>
<accession>A0A9D1WLC0</accession>
<gene>
    <name evidence="2" type="ORF">H9854_03735</name>
</gene>
<comment type="caution">
    <text evidence="2">The sequence shown here is derived from an EMBL/GenBank/DDBJ whole genome shotgun (WGS) entry which is preliminary data.</text>
</comment>
<feature type="region of interest" description="Disordered" evidence="1">
    <location>
        <begin position="38"/>
        <end position="88"/>
    </location>
</feature>
<reference evidence="2" key="2">
    <citation type="submission" date="2021-04" db="EMBL/GenBank/DDBJ databases">
        <authorList>
            <person name="Gilroy R."/>
        </authorList>
    </citation>
    <scope>NUCLEOTIDE SEQUENCE</scope>
    <source>
        <strain evidence="2">1193</strain>
    </source>
</reference>
<evidence type="ECO:0000313" key="3">
    <source>
        <dbReference type="Proteomes" id="UP000824248"/>
    </source>
</evidence>
<evidence type="ECO:0000313" key="2">
    <source>
        <dbReference type="EMBL" id="HIX61334.1"/>
    </source>
</evidence>